<dbReference type="Pfam" id="PF00096">
    <property type="entry name" value="zf-C2H2"/>
    <property type="match status" value="2"/>
</dbReference>
<evidence type="ECO:0000256" key="12">
    <source>
        <dbReference type="PROSITE-ProRule" id="PRU00042"/>
    </source>
</evidence>
<dbReference type="Proteomes" id="UP001460270">
    <property type="component" value="Unassembled WGS sequence"/>
</dbReference>
<dbReference type="EMBL" id="JBBPFD010000012">
    <property type="protein sequence ID" value="KAK7905266.1"/>
    <property type="molecule type" value="Genomic_DNA"/>
</dbReference>
<dbReference type="PANTHER" id="PTHR15065:SF6">
    <property type="entry name" value="INSULINOMA-ASSOCIATED PROTEIN 2"/>
    <property type="match status" value="1"/>
</dbReference>
<evidence type="ECO:0000259" key="14">
    <source>
        <dbReference type="PROSITE" id="PS50157"/>
    </source>
</evidence>
<evidence type="ECO:0000256" key="1">
    <source>
        <dbReference type="ARBA" id="ARBA00004123"/>
    </source>
</evidence>
<keyword evidence="8" id="KW-0804">Transcription</keyword>
<dbReference type="GO" id="GO:0017053">
    <property type="term" value="C:transcription repressor complex"/>
    <property type="evidence" value="ECO:0007669"/>
    <property type="project" value="TreeGrafter"/>
</dbReference>
<dbReference type="GO" id="GO:0010564">
    <property type="term" value="P:regulation of cell cycle process"/>
    <property type="evidence" value="ECO:0007669"/>
    <property type="project" value="TreeGrafter"/>
</dbReference>
<feature type="compositionally biased region" description="Basic and acidic residues" evidence="13">
    <location>
        <begin position="65"/>
        <end position="80"/>
    </location>
</feature>
<keyword evidence="2" id="KW-0479">Metal-binding</keyword>
<evidence type="ECO:0000256" key="11">
    <source>
        <dbReference type="ARBA" id="ARBA00058195"/>
    </source>
</evidence>
<evidence type="ECO:0000256" key="3">
    <source>
        <dbReference type="ARBA" id="ARBA00022737"/>
    </source>
</evidence>
<dbReference type="GO" id="GO:0005634">
    <property type="term" value="C:nucleus"/>
    <property type="evidence" value="ECO:0007669"/>
    <property type="project" value="UniProtKB-SubCell"/>
</dbReference>
<evidence type="ECO:0000313" key="15">
    <source>
        <dbReference type="EMBL" id="KAK7905266.1"/>
    </source>
</evidence>
<dbReference type="GO" id="GO:0000978">
    <property type="term" value="F:RNA polymerase II cis-regulatory region sequence-specific DNA binding"/>
    <property type="evidence" value="ECO:0007669"/>
    <property type="project" value="TreeGrafter"/>
</dbReference>
<reference evidence="16" key="1">
    <citation type="submission" date="2024-04" db="EMBL/GenBank/DDBJ databases">
        <title>Salinicola lusitanus LLJ914,a marine bacterium isolated from the Okinawa Trough.</title>
        <authorList>
            <person name="Li J."/>
        </authorList>
    </citation>
    <scope>NUCLEOTIDE SEQUENCE [LARGE SCALE GENOMIC DNA]</scope>
</reference>
<dbReference type="InterPro" id="IPR036236">
    <property type="entry name" value="Znf_C2H2_sf"/>
</dbReference>
<sequence>MPRGFLVKRNRRNLGSYRTRKLITALTPDCRGKAALGEHAELSLVLHEDEVRAWSPQEEPALEAEVEKRAQLPDAEERGTDTVTPEPDSTLFFTPLPSREGSCIPVTPASTRILEQHEEDEGNSPLFRGRCVTPELPFLLSSTPASVPFSRSHTNPYGHESGMHAHLFPSLSILNEGQHGARKRPFIETDRRQSKVITKKPKINRKLHFEDEVTTSPVLGLRIKKEVPDSRAHRERSLKQPLGEFICQLCKEEYRDPFSLAQHKCSRIVRVEYRCPECDKVFSCPANLASHRRWHKPRPVNNSHGPEVQTKSQSRGVLPLEMDGKENDLLRIDRRTDHGTPEGSHVESMGPPPTILPHYRTHAEPQHLRAADSPPTSLPVPFVQSLQEEELYECRCCGKKFRRQAYLKKHLAAHEPPLATYSPARDTQVFVCHICGARFPSAEIRDKHRLWHTMRGELLAGTLAGVAGGDMFHAHRETESSGDGEQQDTPHLFSRKQCQSTYFGSPGLRHINKTHTADDRHVMLLQMSVRP</sequence>
<evidence type="ECO:0000256" key="9">
    <source>
        <dbReference type="ARBA" id="ARBA00023242"/>
    </source>
</evidence>
<evidence type="ECO:0000256" key="5">
    <source>
        <dbReference type="ARBA" id="ARBA00022833"/>
    </source>
</evidence>
<keyword evidence="9" id="KW-0539">Nucleus</keyword>
<dbReference type="Pfam" id="PF13912">
    <property type="entry name" value="zf-C2H2_6"/>
    <property type="match status" value="1"/>
</dbReference>
<keyword evidence="5" id="KW-0862">Zinc</keyword>
<feature type="domain" description="C2H2-type" evidence="14">
    <location>
        <begin position="392"/>
        <end position="414"/>
    </location>
</feature>
<keyword evidence="7" id="KW-0238">DNA-binding</keyword>
<evidence type="ECO:0000256" key="10">
    <source>
        <dbReference type="ARBA" id="ARBA00038003"/>
    </source>
</evidence>
<feature type="region of interest" description="Disordered" evidence="13">
    <location>
        <begin position="335"/>
        <end position="359"/>
    </location>
</feature>
<dbReference type="FunFam" id="3.30.160.60:FF:000488">
    <property type="entry name" value="Insulinoma-associated protein 2"/>
    <property type="match status" value="1"/>
</dbReference>
<proteinExistence type="inferred from homology"/>
<evidence type="ECO:0000256" key="2">
    <source>
        <dbReference type="ARBA" id="ARBA00022723"/>
    </source>
</evidence>
<dbReference type="GO" id="GO:0030182">
    <property type="term" value="P:neuron differentiation"/>
    <property type="evidence" value="ECO:0007669"/>
    <property type="project" value="TreeGrafter"/>
</dbReference>
<feature type="compositionally biased region" description="Polar residues" evidence="13">
    <location>
        <begin position="300"/>
        <end position="315"/>
    </location>
</feature>
<organism evidence="15 16">
    <name type="scientific">Mugilogobius chulae</name>
    <name type="common">yellowstripe goby</name>
    <dbReference type="NCBI Taxonomy" id="88201"/>
    <lineage>
        <taxon>Eukaryota</taxon>
        <taxon>Metazoa</taxon>
        <taxon>Chordata</taxon>
        <taxon>Craniata</taxon>
        <taxon>Vertebrata</taxon>
        <taxon>Euteleostomi</taxon>
        <taxon>Actinopterygii</taxon>
        <taxon>Neopterygii</taxon>
        <taxon>Teleostei</taxon>
        <taxon>Neoteleostei</taxon>
        <taxon>Acanthomorphata</taxon>
        <taxon>Gobiaria</taxon>
        <taxon>Gobiiformes</taxon>
        <taxon>Gobioidei</taxon>
        <taxon>Gobiidae</taxon>
        <taxon>Gobionellinae</taxon>
        <taxon>Mugilogobius</taxon>
    </lineage>
</organism>
<keyword evidence="4 12" id="KW-0863">Zinc-finger</keyword>
<feature type="domain" description="C2H2-type" evidence="14">
    <location>
        <begin position="273"/>
        <end position="295"/>
    </location>
</feature>
<dbReference type="Gene3D" id="3.30.160.60">
    <property type="entry name" value="Classic Zinc Finger"/>
    <property type="match status" value="2"/>
</dbReference>
<dbReference type="SMART" id="SM00355">
    <property type="entry name" value="ZnF_C2H2"/>
    <property type="match status" value="4"/>
</dbReference>
<keyword evidence="16" id="KW-1185">Reference proteome</keyword>
<comment type="subcellular location">
    <subcellularLocation>
        <location evidence="1">Nucleus</location>
    </subcellularLocation>
</comment>
<dbReference type="GO" id="GO:0001227">
    <property type="term" value="F:DNA-binding transcription repressor activity, RNA polymerase II-specific"/>
    <property type="evidence" value="ECO:0007669"/>
    <property type="project" value="TreeGrafter"/>
</dbReference>
<keyword evidence="6" id="KW-0805">Transcription regulation</keyword>
<dbReference type="GO" id="GO:0008270">
    <property type="term" value="F:zinc ion binding"/>
    <property type="evidence" value="ECO:0007669"/>
    <property type="project" value="UniProtKB-KW"/>
</dbReference>
<evidence type="ECO:0000313" key="16">
    <source>
        <dbReference type="Proteomes" id="UP001460270"/>
    </source>
</evidence>
<dbReference type="InterPro" id="IPR042972">
    <property type="entry name" value="INSM1/2"/>
</dbReference>
<feature type="region of interest" description="Disordered" evidence="13">
    <location>
        <begin position="57"/>
        <end position="97"/>
    </location>
</feature>
<evidence type="ECO:0000256" key="7">
    <source>
        <dbReference type="ARBA" id="ARBA00023125"/>
    </source>
</evidence>
<comment type="caution">
    <text evidence="15">The sequence shown here is derived from an EMBL/GenBank/DDBJ whole genome shotgun (WGS) entry which is preliminary data.</text>
</comment>
<feature type="region of interest" description="Disordered" evidence="13">
    <location>
        <begin position="295"/>
        <end position="321"/>
    </location>
</feature>
<name>A0AAW0NPY7_9GOBI</name>
<evidence type="ECO:0000256" key="8">
    <source>
        <dbReference type="ARBA" id="ARBA00023163"/>
    </source>
</evidence>
<evidence type="ECO:0000256" key="4">
    <source>
        <dbReference type="ARBA" id="ARBA00022771"/>
    </source>
</evidence>
<dbReference type="PROSITE" id="PS00028">
    <property type="entry name" value="ZINC_FINGER_C2H2_1"/>
    <property type="match status" value="3"/>
</dbReference>
<comment type="function">
    <text evidence="11">May act as a transcriptional regulator. May play a role in neurogenesis and neuroendocrine cell differentiation during embryonic development.</text>
</comment>
<evidence type="ECO:0000256" key="13">
    <source>
        <dbReference type="SAM" id="MobiDB-lite"/>
    </source>
</evidence>
<evidence type="ECO:0000256" key="6">
    <source>
        <dbReference type="ARBA" id="ARBA00023015"/>
    </source>
</evidence>
<protein>
    <recommendedName>
        <fullName evidence="14">C2H2-type domain-containing protein</fullName>
    </recommendedName>
</protein>
<gene>
    <name evidence="15" type="ORF">WMY93_017873</name>
</gene>
<dbReference type="PROSITE" id="PS50157">
    <property type="entry name" value="ZINC_FINGER_C2H2_2"/>
    <property type="match status" value="2"/>
</dbReference>
<keyword evidence="3" id="KW-0677">Repeat</keyword>
<comment type="similarity">
    <text evidence="10">Belongs to the INSM1 family.</text>
</comment>
<dbReference type="InterPro" id="IPR013087">
    <property type="entry name" value="Znf_C2H2_type"/>
</dbReference>
<dbReference type="PANTHER" id="PTHR15065">
    <property type="entry name" value="INSULINOMA-ASSOCIATED 1"/>
    <property type="match status" value="1"/>
</dbReference>
<dbReference type="AlphaFoldDB" id="A0AAW0NPY7"/>
<accession>A0AAW0NPY7</accession>
<dbReference type="SUPFAM" id="SSF57667">
    <property type="entry name" value="beta-beta-alpha zinc fingers"/>
    <property type="match status" value="2"/>
</dbReference>